<evidence type="ECO:0000313" key="1">
    <source>
        <dbReference type="EMBL" id="CAH3041730.1"/>
    </source>
</evidence>
<gene>
    <name evidence="1" type="ORF">PLOB_00047883</name>
</gene>
<dbReference type="Proteomes" id="UP001159405">
    <property type="component" value="Unassembled WGS sequence"/>
</dbReference>
<reference evidence="1 2" key="1">
    <citation type="submission" date="2022-05" db="EMBL/GenBank/DDBJ databases">
        <authorList>
            <consortium name="Genoscope - CEA"/>
            <person name="William W."/>
        </authorList>
    </citation>
    <scope>NUCLEOTIDE SEQUENCE [LARGE SCALE GENOMIC DNA]</scope>
</reference>
<protein>
    <submittedName>
        <fullName evidence="1">Uncharacterized protein</fullName>
    </submittedName>
</protein>
<keyword evidence="2" id="KW-1185">Reference proteome</keyword>
<name>A0ABN8N563_9CNID</name>
<accession>A0ABN8N563</accession>
<feature type="non-terminal residue" evidence="1">
    <location>
        <position position="112"/>
    </location>
</feature>
<proteinExistence type="predicted"/>
<comment type="caution">
    <text evidence="1">The sequence shown here is derived from an EMBL/GenBank/DDBJ whole genome shotgun (WGS) entry which is preliminary data.</text>
</comment>
<evidence type="ECO:0000313" key="2">
    <source>
        <dbReference type="Proteomes" id="UP001159405"/>
    </source>
</evidence>
<organism evidence="1 2">
    <name type="scientific">Porites lobata</name>
    <dbReference type="NCBI Taxonomy" id="104759"/>
    <lineage>
        <taxon>Eukaryota</taxon>
        <taxon>Metazoa</taxon>
        <taxon>Cnidaria</taxon>
        <taxon>Anthozoa</taxon>
        <taxon>Hexacorallia</taxon>
        <taxon>Scleractinia</taxon>
        <taxon>Fungiina</taxon>
        <taxon>Poritidae</taxon>
        <taxon>Porites</taxon>
    </lineage>
</organism>
<feature type="non-terminal residue" evidence="1">
    <location>
        <position position="1"/>
    </location>
</feature>
<dbReference type="EMBL" id="CALNXK010000009">
    <property type="protein sequence ID" value="CAH3041730.1"/>
    <property type="molecule type" value="Genomic_DNA"/>
</dbReference>
<sequence length="112" mass="12558">AGQCQEAKIVIQSPDTDVLVLSAAHFEDIASKELWFRTGVKDRLRFVPVLDVCQNLSRLLMSIDTSSFVKRSLTVRLYHQPLTACDNTSTVQTTRRTFGEKASMPYSSSHLP</sequence>